<accession>Q4RD92</accession>
<proteinExistence type="predicted"/>
<dbReference type="KEGG" id="tng:GSTEN00037450G001"/>
<sequence>VQKLEVQLQKEATRADQAERIVTELQDEHQAACDLARSKDQLLELGQAEIIQLRESLSQATAQLEEQGARWDFNLRLC</sequence>
<name>Q4RD92_TETNG</name>
<comment type="caution">
    <text evidence="2">The sequence shown here is derived from an EMBL/GenBank/DDBJ whole genome shotgun (WGS) entry which is preliminary data.</text>
</comment>
<evidence type="ECO:0000313" key="2">
    <source>
        <dbReference type="EMBL" id="CAG13640.1"/>
    </source>
</evidence>
<dbReference type="EMBL" id="CAAE01017119">
    <property type="protein sequence ID" value="CAG13640.1"/>
    <property type="molecule type" value="Genomic_DNA"/>
</dbReference>
<feature type="coiled-coil region" evidence="1">
    <location>
        <begin position="1"/>
        <end position="70"/>
    </location>
</feature>
<gene>
    <name evidence="2" type="ORF">GSTENG00037450001</name>
</gene>
<protein>
    <submittedName>
        <fullName evidence="2">(spotted green pufferfish) hypothetical protein</fullName>
    </submittedName>
</protein>
<reference evidence="2" key="2">
    <citation type="submission" date="2004-02" db="EMBL/GenBank/DDBJ databases">
        <authorList>
            <consortium name="Genoscope"/>
            <consortium name="Whitehead Institute Centre for Genome Research"/>
        </authorList>
    </citation>
    <scope>NUCLEOTIDE SEQUENCE</scope>
</reference>
<reference evidence="2" key="1">
    <citation type="journal article" date="2004" name="Nature">
        <title>Genome duplication in the teleost fish Tetraodon nigroviridis reveals the early vertebrate proto-karyotype.</title>
        <authorList>
            <person name="Jaillon O."/>
            <person name="Aury J.-M."/>
            <person name="Brunet F."/>
            <person name="Petit J.-L."/>
            <person name="Stange-Thomann N."/>
            <person name="Mauceli E."/>
            <person name="Bouneau L."/>
            <person name="Fischer C."/>
            <person name="Ozouf-Costaz C."/>
            <person name="Bernot A."/>
            <person name="Nicaud S."/>
            <person name="Jaffe D."/>
            <person name="Fisher S."/>
            <person name="Lutfalla G."/>
            <person name="Dossat C."/>
            <person name="Segurens B."/>
            <person name="Dasilva C."/>
            <person name="Salanoubat M."/>
            <person name="Levy M."/>
            <person name="Boudet N."/>
            <person name="Castellano S."/>
            <person name="Anthouard V."/>
            <person name="Jubin C."/>
            <person name="Castelli V."/>
            <person name="Katinka M."/>
            <person name="Vacherie B."/>
            <person name="Biemont C."/>
            <person name="Skalli Z."/>
            <person name="Cattolico L."/>
            <person name="Poulain J."/>
            <person name="De Berardinis V."/>
            <person name="Cruaud C."/>
            <person name="Duprat S."/>
            <person name="Brottier P."/>
            <person name="Coutanceau J.-P."/>
            <person name="Gouzy J."/>
            <person name="Parra G."/>
            <person name="Lardier G."/>
            <person name="Chapple C."/>
            <person name="McKernan K.J."/>
            <person name="McEwan P."/>
            <person name="Bosak S."/>
            <person name="Kellis M."/>
            <person name="Volff J.-N."/>
            <person name="Guigo R."/>
            <person name="Zody M.C."/>
            <person name="Mesirov J."/>
            <person name="Lindblad-Toh K."/>
            <person name="Birren B."/>
            <person name="Nusbaum C."/>
            <person name="Kahn D."/>
            <person name="Robinson-Rechavi M."/>
            <person name="Laudet V."/>
            <person name="Schachter V."/>
            <person name="Quetier F."/>
            <person name="Saurin W."/>
            <person name="Scarpelli C."/>
            <person name="Wincker P."/>
            <person name="Lander E.S."/>
            <person name="Weissenbach J."/>
            <person name="Roest Crollius H."/>
        </authorList>
    </citation>
    <scope>NUCLEOTIDE SEQUENCE [LARGE SCALE GENOMIC DNA]</scope>
</reference>
<organism evidence="2">
    <name type="scientific">Tetraodon nigroviridis</name>
    <name type="common">Spotted green pufferfish</name>
    <name type="synonym">Chelonodon nigroviridis</name>
    <dbReference type="NCBI Taxonomy" id="99883"/>
    <lineage>
        <taxon>Eukaryota</taxon>
        <taxon>Metazoa</taxon>
        <taxon>Chordata</taxon>
        <taxon>Craniata</taxon>
        <taxon>Vertebrata</taxon>
        <taxon>Euteleostomi</taxon>
        <taxon>Actinopterygii</taxon>
        <taxon>Neopterygii</taxon>
        <taxon>Teleostei</taxon>
        <taxon>Neoteleostei</taxon>
        <taxon>Acanthomorphata</taxon>
        <taxon>Eupercaria</taxon>
        <taxon>Tetraodontiformes</taxon>
        <taxon>Tetradontoidea</taxon>
        <taxon>Tetraodontidae</taxon>
        <taxon>Tetraodon</taxon>
    </lineage>
</organism>
<dbReference type="AlphaFoldDB" id="Q4RD92"/>
<evidence type="ECO:0000256" key="1">
    <source>
        <dbReference type="SAM" id="Coils"/>
    </source>
</evidence>
<feature type="non-terminal residue" evidence="2">
    <location>
        <position position="1"/>
    </location>
</feature>
<keyword evidence="1" id="KW-0175">Coiled coil</keyword>